<sequence length="144" mass="16849">MKKDIWCKKMTKMDDDFLQYDLDWFLSSQEGYLAHFATADQGPIPERIKSSVEDYNFIFDYIYSLEPLSEVYVIEGNLPAFSNDNQRSSYLRSFVEMSSKGLFSYDYEQGGYKLISKPKTPLKYEILPNEVKGVIYVAEREIDL</sequence>
<evidence type="ECO:0000313" key="2">
    <source>
        <dbReference type="Proteomes" id="UP000077278"/>
    </source>
</evidence>
<dbReference type="Proteomes" id="UP000077278">
    <property type="component" value="Unassembled WGS sequence"/>
</dbReference>
<comment type="caution">
    <text evidence="1">The sequence shown here is derived from an EMBL/GenBank/DDBJ whole genome shotgun (WGS) entry which is preliminary data.</text>
</comment>
<evidence type="ECO:0000313" key="1">
    <source>
        <dbReference type="EMBL" id="SAB80941.1"/>
    </source>
</evidence>
<organism evidence="1 2">
    <name type="scientific">Enterobacter roggenkampii</name>
    <dbReference type="NCBI Taxonomy" id="1812935"/>
    <lineage>
        <taxon>Bacteria</taxon>
        <taxon>Pseudomonadati</taxon>
        <taxon>Pseudomonadota</taxon>
        <taxon>Gammaproteobacteria</taxon>
        <taxon>Enterobacterales</taxon>
        <taxon>Enterobacteriaceae</taxon>
        <taxon>Enterobacter</taxon>
        <taxon>Enterobacter cloacae complex</taxon>
    </lineage>
</organism>
<reference evidence="1 2" key="1">
    <citation type="submission" date="2016-03" db="EMBL/GenBank/DDBJ databases">
        <authorList>
            <consortium name="Pathogen Informatics"/>
        </authorList>
    </citation>
    <scope>NUCLEOTIDE SEQUENCE [LARGE SCALE GENOMIC DNA]</scope>
    <source>
        <strain evidence="2">e264</strain>
    </source>
</reference>
<name>A0ABD7KFC6_9ENTR</name>
<proteinExistence type="predicted"/>
<gene>
    <name evidence="1" type="ORF">SAMEA2273136_01222</name>
</gene>
<dbReference type="AlphaFoldDB" id="A0ABD7KFC6"/>
<dbReference type="EMBL" id="FKDD01000004">
    <property type="protein sequence ID" value="SAB80941.1"/>
    <property type="molecule type" value="Genomic_DNA"/>
</dbReference>
<accession>A0ABD7KFC6</accession>
<protein>
    <submittedName>
        <fullName evidence="1">Uncharacterized protein</fullName>
    </submittedName>
</protein>
<dbReference type="RefSeq" id="WP_232927995.1">
    <property type="nucleotide sequence ID" value="NZ_BRRM01000002.1"/>
</dbReference>